<accession>A0A314UME9</accession>
<proteinExistence type="predicted"/>
<dbReference type="AlphaFoldDB" id="A0A314UME9"/>
<evidence type="ECO:0000256" key="1">
    <source>
        <dbReference type="SAM" id="Coils"/>
    </source>
</evidence>
<reference evidence="2 3" key="1">
    <citation type="submission" date="2018-02" db="EMBL/GenBank/DDBJ databases">
        <title>Draft genome of wild Prunus yedoensis var. nudiflora.</title>
        <authorList>
            <person name="Baek S."/>
            <person name="Kim J.-H."/>
            <person name="Choi K."/>
            <person name="Kim G.-B."/>
            <person name="Cho A."/>
            <person name="Jang H."/>
            <person name="Shin C.-H."/>
            <person name="Yu H.-J."/>
            <person name="Mun J.-H."/>
        </authorList>
    </citation>
    <scope>NUCLEOTIDE SEQUENCE [LARGE SCALE GENOMIC DNA]</scope>
    <source>
        <strain evidence="3">cv. Jeju island</strain>
        <tissue evidence="2">Leaf</tissue>
    </source>
</reference>
<name>A0A314UME9_PRUYE</name>
<gene>
    <name evidence="2" type="ORF">Pyn_37552</name>
</gene>
<comment type="caution">
    <text evidence="2">The sequence shown here is derived from an EMBL/GenBank/DDBJ whole genome shotgun (WGS) entry which is preliminary data.</text>
</comment>
<organism evidence="2 3">
    <name type="scientific">Prunus yedoensis var. nudiflora</name>
    <dbReference type="NCBI Taxonomy" id="2094558"/>
    <lineage>
        <taxon>Eukaryota</taxon>
        <taxon>Viridiplantae</taxon>
        <taxon>Streptophyta</taxon>
        <taxon>Embryophyta</taxon>
        <taxon>Tracheophyta</taxon>
        <taxon>Spermatophyta</taxon>
        <taxon>Magnoliopsida</taxon>
        <taxon>eudicotyledons</taxon>
        <taxon>Gunneridae</taxon>
        <taxon>Pentapetalae</taxon>
        <taxon>rosids</taxon>
        <taxon>fabids</taxon>
        <taxon>Rosales</taxon>
        <taxon>Rosaceae</taxon>
        <taxon>Amygdaloideae</taxon>
        <taxon>Amygdaleae</taxon>
        <taxon>Prunus</taxon>
    </lineage>
</organism>
<protein>
    <submittedName>
        <fullName evidence="2">Uncharacterized protein</fullName>
    </submittedName>
</protein>
<evidence type="ECO:0000313" key="3">
    <source>
        <dbReference type="Proteomes" id="UP000250321"/>
    </source>
</evidence>
<feature type="coiled-coil region" evidence="1">
    <location>
        <begin position="459"/>
        <end position="525"/>
    </location>
</feature>
<dbReference type="EMBL" id="PJQY01003293">
    <property type="protein sequence ID" value="PQM38663.1"/>
    <property type="molecule type" value="Genomic_DNA"/>
</dbReference>
<sequence>MSGVTALPMARVTAATSTTTPTSRVTVVAGTARTLALRTMPSSLPVRLSAAVAPGRKRGREAVNTEAATVEAVQAGSAVSFHSPPRSSLPLANGRCGVVAVSQEPLAGGEFVVLEPLALGASTLTPVASVNVAMLQTSIVPPAAESLRLQMISLNCTPASMNTEAATVEAVQAGSAVAEVEGAAADAEAVGAWAPDAEAAEALDAEAAEALDAEAPNTEAAVLDAEAADSEETVAEATVEEPRLVALAELPPVITAVSSPAATAPVEPSSVAPRRPSGIVFRSIVSASVHGRCGVVAVSEFVVLEPLALGASTLTPVASVNVAMLQTSIVPPAAEEPASSDDLAELYASLHEEGCSSVLAPLDEDSRAVVERLREFLFLGVHQMTTVEAFMEFRSCLDIVMALGLLDLAQLDELQARLAEGEEMIGRYAEASMRMTEGYSLEQELAAIKEQVQPAMARLKENDLVVQRENEELAQVEAQIAELQARRDLILERRDSVVAIGTELKSSAKQILKTATEKKKALAERKLIRARWQADIDGGDIAWRRITCLTTTKNEIDDGNPPSCFMF</sequence>
<keyword evidence="1" id="KW-0175">Coiled coil</keyword>
<dbReference type="Proteomes" id="UP000250321">
    <property type="component" value="Unassembled WGS sequence"/>
</dbReference>
<keyword evidence="3" id="KW-1185">Reference proteome</keyword>
<evidence type="ECO:0000313" key="2">
    <source>
        <dbReference type="EMBL" id="PQM38663.1"/>
    </source>
</evidence>